<comment type="caution">
    <text evidence="6">The sequence shown here is derived from an EMBL/GenBank/DDBJ whole genome shotgun (WGS) entry which is preliminary data.</text>
</comment>
<keyword evidence="7" id="KW-1185">Reference proteome</keyword>
<dbReference type="GO" id="GO:0005524">
    <property type="term" value="F:ATP binding"/>
    <property type="evidence" value="ECO:0007669"/>
    <property type="project" value="UniProtKB-KW"/>
</dbReference>
<dbReference type="Pfam" id="PF00005">
    <property type="entry name" value="ABC_tran"/>
    <property type="match status" value="2"/>
</dbReference>
<dbReference type="InterPro" id="IPR003439">
    <property type="entry name" value="ABC_transporter-like_ATP-bd"/>
</dbReference>
<evidence type="ECO:0000313" key="7">
    <source>
        <dbReference type="Proteomes" id="UP000282832"/>
    </source>
</evidence>
<dbReference type="OrthoDB" id="1115710at2"/>
<protein>
    <submittedName>
        <fullName evidence="6">Sugar ABC transporter ATP-binding protein</fullName>
    </submittedName>
</protein>
<dbReference type="InterPro" id="IPR003593">
    <property type="entry name" value="AAA+_ATPase"/>
</dbReference>
<keyword evidence="1" id="KW-0813">Transport</keyword>
<keyword evidence="3" id="KW-0547">Nucleotide-binding</keyword>
<accession>A0A437PM77</accession>
<dbReference type="InterPro" id="IPR027417">
    <property type="entry name" value="P-loop_NTPase"/>
</dbReference>
<dbReference type="PANTHER" id="PTHR43790:SF9">
    <property type="entry name" value="GALACTOFURANOSE TRANSPORTER ATP-BINDING PROTEIN YTFR"/>
    <property type="match status" value="1"/>
</dbReference>
<name>A0A437PM77_9BACT</name>
<evidence type="ECO:0000313" key="6">
    <source>
        <dbReference type="EMBL" id="RVU23401.1"/>
    </source>
</evidence>
<reference evidence="6 7" key="1">
    <citation type="submission" date="2019-01" db="EMBL/GenBank/DDBJ databases">
        <authorList>
            <person name="Chen W.-M."/>
        </authorList>
    </citation>
    <scope>NUCLEOTIDE SEQUENCE [LARGE SCALE GENOMIC DNA]</scope>
    <source>
        <strain evidence="6 7">FSY-15</strain>
    </source>
</reference>
<dbReference type="InterPro" id="IPR017871">
    <property type="entry name" value="ABC_transporter-like_CS"/>
</dbReference>
<dbReference type="PROSITE" id="PS50893">
    <property type="entry name" value="ABC_TRANSPORTER_2"/>
    <property type="match status" value="2"/>
</dbReference>
<dbReference type="CDD" id="cd03215">
    <property type="entry name" value="ABC_Carb_Monos_II"/>
    <property type="match status" value="1"/>
</dbReference>
<dbReference type="SMART" id="SM00382">
    <property type="entry name" value="AAA"/>
    <property type="match status" value="2"/>
</dbReference>
<sequence>MEKHRRQLALLKNISVEFNQISILKEVSLEIRAGEIHALVGENGAGKSTLMKTILGIISPTHGEVIFLDKIGVSMIHQEILLIPELSIAENIFLGREHSFGFFPWQKDKNILLKTIELLDEYDIELDPKTLVKNLSTANQQLVEILKAVSQNSQLILMDEPTSSLSEAEVQKFINVIQKLKTEGVGMIFTSHKMNEIFSLSDHISVLRDGSIVSSNPINQITEKETLRQMVGREIQQYFPEKNSTIGSKILAVKNLSRKDLKFQNINFELKKGEVLGIAGLMGAGRTELGMAIGGITKNHTGEISLNGSKVNYKSPKDAIRECIGYVGEERKESGFIPDFTISQNISLSSLNLFQKFGWIQKEKELKNASSAIQKFNIKHLFKSQTVQKLSGGNQQKVVLAKVLQNDPEIIILDEPTRGIDVQAKFEIYQLMNELLEGGKSILLISSDLPELIHMSDRVLVLSKGKQTAILEKEQIKPEEIIHFAMQ</sequence>
<keyword evidence="4 6" id="KW-0067">ATP-binding</keyword>
<dbReference type="GO" id="GO:0016887">
    <property type="term" value="F:ATP hydrolysis activity"/>
    <property type="evidence" value="ECO:0007669"/>
    <property type="project" value="InterPro"/>
</dbReference>
<gene>
    <name evidence="6" type="ORF">EOJ36_11765</name>
</gene>
<dbReference type="EMBL" id="SACY01000006">
    <property type="protein sequence ID" value="RVU23401.1"/>
    <property type="molecule type" value="Genomic_DNA"/>
</dbReference>
<keyword evidence="2" id="KW-0677">Repeat</keyword>
<dbReference type="CDD" id="cd03216">
    <property type="entry name" value="ABC_Carb_Monos_I"/>
    <property type="match status" value="1"/>
</dbReference>
<dbReference type="InterPro" id="IPR050107">
    <property type="entry name" value="ABC_carbohydrate_import_ATPase"/>
</dbReference>
<evidence type="ECO:0000256" key="3">
    <source>
        <dbReference type="ARBA" id="ARBA00022741"/>
    </source>
</evidence>
<organism evidence="6 7">
    <name type="scientific">Sandaracinomonas limnophila</name>
    <dbReference type="NCBI Taxonomy" id="1862386"/>
    <lineage>
        <taxon>Bacteria</taxon>
        <taxon>Pseudomonadati</taxon>
        <taxon>Bacteroidota</taxon>
        <taxon>Cytophagia</taxon>
        <taxon>Cytophagales</taxon>
        <taxon>Flectobacillaceae</taxon>
        <taxon>Sandaracinomonas</taxon>
    </lineage>
</organism>
<dbReference type="AlphaFoldDB" id="A0A437PM77"/>
<feature type="domain" description="ABC transporter" evidence="5">
    <location>
        <begin position="248"/>
        <end position="487"/>
    </location>
</feature>
<dbReference type="Proteomes" id="UP000282832">
    <property type="component" value="Unassembled WGS sequence"/>
</dbReference>
<dbReference type="PROSITE" id="PS00211">
    <property type="entry name" value="ABC_TRANSPORTER_1"/>
    <property type="match status" value="1"/>
</dbReference>
<evidence type="ECO:0000259" key="5">
    <source>
        <dbReference type="PROSITE" id="PS50893"/>
    </source>
</evidence>
<dbReference type="SUPFAM" id="SSF52540">
    <property type="entry name" value="P-loop containing nucleoside triphosphate hydrolases"/>
    <property type="match status" value="2"/>
</dbReference>
<evidence type="ECO:0000256" key="4">
    <source>
        <dbReference type="ARBA" id="ARBA00022840"/>
    </source>
</evidence>
<dbReference type="Gene3D" id="3.40.50.300">
    <property type="entry name" value="P-loop containing nucleotide triphosphate hydrolases"/>
    <property type="match status" value="2"/>
</dbReference>
<proteinExistence type="predicted"/>
<dbReference type="RefSeq" id="WP_127805619.1">
    <property type="nucleotide sequence ID" value="NZ_SACY01000006.1"/>
</dbReference>
<evidence type="ECO:0000256" key="1">
    <source>
        <dbReference type="ARBA" id="ARBA00022448"/>
    </source>
</evidence>
<evidence type="ECO:0000256" key="2">
    <source>
        <dbReference type="ARBA" id="ARBA00022737"/>
    </source>
</evidence>
<dbReference type="PANTHER" id="PTHR43790">
    <property type="entry name" value="CARBOHYDRATE TRANSPORT ATP-BINDING PROTEIN MG119-RELATED"/>
    <property type="match status" value="1"/>
</dbReference>
<feature type="domain" description="ABC transporter" evidence="5">
    <location>
        <begin position="9"/>
        <end position="234"/>
    </location>
</feature>